<evidence type="ECO:0000256" key="4">
    <source>
        <dbReference type="ARBA" id="ARBA00022827"/>
    </source>
</evidence>
<evidence type="ECO:0000256" key="1">
    <source>
        <dbReference type="ARBA" id="ARBA00001974"/>
    </source>
</evidence>
<feature type="non-terminal residue" evidence="9">
    <location>
        <position position="461"/>
    </location>
</feature>
<reference evidence="9" key="2">
    <citation type="journal article" date="2021" name="PeerJ">
        <title>Extensive microbial diversity within the chicken gut microbiome revealed by metagenomics and culture.</title>
        <authorList>
            <person name="Gilroy R."/>
            <person name="Ravi A."/>
            <person name="Getino M."/>
            <person name="Pursley I."/>
            <person name="Horton D.L."/>
            <person name="Alikhan N.F."/>
            <person name="Baker D."/>
            <person name="Gharbi K."/>
            <person name="Hall N."/>
            <person name="Watson M."/>
            <person name="Adriaenssens E.M."/>
            <person name="Foster-Nyarko E."/>
            <person name="Jarju S."/>
            <person name="Secka A."/>
            <person name="Antonio M."/>
            <person name="Oren A."/>
            <person name="Chaudhuri R.R."/>
            <person name="La Ragione R."/>
            <person name="Hildebrand F."/>
            <person name="Pallen M.J."/>
        </authorList>
    </citation>
    <scope>NUCLEOTIDE SEQUENCE</scope>
    <source>
        <strain evidence="9">1063</strain>
    </source>
</reference>
<dbReference type="InterPro" id="IPR050260">
    <property type="entry name" value="FAD-bd_OxRdtase"/>
</dbReference>
<dbReference type="GO" id="GO:0016491">
    <property type="term" value="F:oxidoreductase activity"/>
    <property type="evidence" value="ECO:0007669"/>
    <property type="project" value="UniProtKB-KW"/>
</dbReference>
<evidence type="ECO:0000313" key="10">
    <source>
        <dbReference type="Proteomes" id="UP000824088"/>
    </source>
</evidence>
<comment type="cofactor">
    <cofactor evidence="1">
        <name>FAD</name>
        <dbReference type="ChEBI" id="CHEBI:57692"/>
    </cofactor>
</comment>
<keyword evidence="5" id="KW-0560">Oxidoreductase</keyword>
<protein>
    <submittedName>
        <fullName evidence="9">FAD-dependent oxidoreductase</fullName>
    </submittedName>
</protein>
<evidence type="ECO:0000259" key="8">
    <source>
        <dbReference type="Pfam" id="PF07992"/>
    </source>
</evidence>
<reference evidence="9" key="1">
    <citation type="submission" date="2020-10" db="EMBL/GenBank/DDBJ databases">
        <authorList>
            <person name="Gilroy R."/>
        </authorList>
    </citation>
    <scope>NUCLEOTIDE SEQUENCE</scope>
    <source>
        <strain evidence="9">1063</strain>
    </source>
</reference>
<dbReference type="PRINTS" id="PR00368">
    <property type="entry name" value="FADPNR"/>
</dbReference>
<dbReference type="PROSITE" id="PS51257">
    <property type="entry name" value="PROKAR_LIPOPROTEIN"/>
    <property type="match status" value="1"/>
</dbReference>
<dbReference type="Pfam" id="PF02852">
    <property type="entry name" value="Pyr_redox_dim"/>
    <property type="match status" value="1"/>
</dbReference>
<dbReference type="Gene3D" id="3.50.50.60">
    <property type="entry name" value="FAD/NAD(P)-binding domain"/>
    <property type="match status" value="2"/>
</dbReference>
<organism evidence="9 10">
    <name type="scientific">Candidatus Limadaptatus stercorigallinarum</name>
    <dbReference type="NCBI Taxonomy" id="2840845"/>
    <lineage>
        <taxon>Bacteria</taxon>
        <taxon>Bacillati</taxon>
        <taxon>Bacillota</taxon>
        <taxon>Clostridia</taxon>
        <taxon>Eubacteriales</taxon>
        <taxon>Candidatus Limadaptatus</taxon>
    </lineage>
</organism>
<keyword evidence="4" id="KW-0274">FAD</keyword>
<dbReference type="InterPro" id="IPR023753">
    <property type="entry name" value="FAD/NAD-binding_dom"/>
</dbReference>
<proteinExistence type="inferred from homology"/>
<comment type="similarity">
    <text evidence="2">Belongs to the class-III pyridine nucleotide-disulfide oxidoreductase family.</text>
</comment>
<dbReference type="InterPro" id="IPR016156">
    <property type="entry name" value="FAD/NAD-linked_Rdtase_dimer_sf"/>
</dbReference>
<name>A0A9D1HRP5_9FIRM</name>
<evidence type="ECO:0000313" key="9">
    <source>
        <dbReference type="EMBL" id="HIU21388.1"/>
    </source>
</evidence>
<evidence type="ECO:0000256" key="3">
    <source>
        <dbReference type="ARBA" id="ARBA00022630"/>
    </source>
</evidence>
<gene>
    <name evidence="9" type="ORF">IAD51_04060</name>
</gene>
<dbReference type="PRINTS" id="PR00411">
    <property type="entry name" value="PNDRDTASEI"/>
</dbReference>
<evidence type="ECO:0000256" key="5">
    <source>
        <dbReference type="ARBA" id="ARBA00023002"/>
    </source>
</evidence>
<dbReference type="AlphaFoldDB" id="A0A9D1HRP5"/>
<dbReference type="PANTHER" id="PTHR43429">
    <property type="entry name" value="PYRIDINE NUCLEOTIDE-DISULFIDE OXIDOREDUCTASE DOMAIN-CONTAINING"/>
    <property type="match status" value="1"/>
</dbReference>
<dbReference type="InterPro" id="IPR036188">
    <property type="entry name" value="FAD/NAD-bd_sf"/>
</dbReference>
<accession>A0A9D1HRP5</accession>
<dbReference type="SUPFAM" id="SSF51905">
    <property type="entry name" value="FAD/NAD(P)-binding domain"/>
    <property type="match status" value="1"/>
</dbReference>
<keyword evidence="6" id="KW-0676">Redox-active center</keyword>
<dbReference type="Pfam" id="PF07992">
    <property type="entry name" value="Pyr_redox_2"/>
    <property type="match status" value="1"/>
</dbReference>
<dbReference type="EMBL" id="DVMN01000071">
    <property type="protein sequence ID" value="HIU21388.1"/>
    <property type="molecule type" value="Genomic_DNA"/>
</dbReference>
<dbReference type="InterPro" id="IPR004099">
    <property type="entry name" value="Pyr_nucl-diS_OxRdtase_dimer"/>
</dbReference>
<dbReference type="Proteomes" id="UP000824088">
    <property type="component" value="Unassembled WGS sequence"/>
</dbReference>
<keyword evidence="3" id="KW-0285">Flavoprotein</keyword>
<evidence type="ECO:0000256" key="6">
    <source>
        <dbReference type="ARBA" id="ARBA00023284"/>
    </source>
</evidence>
<evidence type="ECO:0000256" key="2">
    <source>
        <dbReference type="ARBA" id="ARBA00009130"/>
    </source>
</evidence>
<sequence length="461" mass="47896">MKVVIIGGVAGGASCATRLRRLDESAEIVILERGENVSYANCGLPYFVGGKIEREEDLTVASPAFLKRRFRIDVRVRSEAVGIDAAAKTVRVREKDGREYEESYDKLVLAPGATAKTFGWGGEGVFTLRDVRDATGLAGYIRTHGVKTALVAGGGFIGVETAENLLRAGLSVTLAEFAPQLLPPLDPELAVMLSDELKKAGADVRTGTGVKSIDRADGALDVAFTDGTAGKFGIAVLALGVSPETSLAKSAGAEIAADGGIAVDGLMRTSLPDVYAAGDAVSVLGADGRETLVPLAGPANRQGRSIADNIAGGASSNGRQVLGASVAKVCSLTAASVGLNEKQLKKAGTDYRKIYSFPFSHATYYPGATQMVCKLLFAPDGRVLGAQAVGADNVEKQIDVIAAAMKFGGTVRDLAQMELCYAPPYNSAKSPVNMMGFIASNLLDGLAPTVYAESIPKECAV</sequence>
<evidence type="ECO:0000259" key="7">
    <source>
        <dbReference type="Pfam" id="PF02852"/>
    </source>
</evidence>
<comment type="caution">
    <text evidence="9">The sequence shown here is derived from an EMBL/GenBank/DDBJ whole genome shotgun (WGS) entry which is preliminary data.</text>
</comment>
<feature type="domain" description="FAD/NAD(P)-binding" evidence="8">
    <location>
        <begin position="1"/>
        <end position="290"/>
    </location>
</feature>
<dbReference type="SUPFAM" id="SSF55424">
    <property type="entry name" value="FAD/NAD-linked reductases, dimerisation (C-terminal) domain"/>
    <property type="match status" value="1"/>
</dbReference>
<dbReference type="PANTHER" id="PTHR43429:SF1">
    <property type="entry name" value="NAD(P)H SULFUR OXIDOREDUCTASE (COA-DEPENDENT)"/>
    <property type="match status" value="1"/>
</dbReference>
<feature type="domain" description="Pyridine nucleotide-disulphide oxidoreductase dimerisation" evidence="7">
    <location>
        <begin position="327"/>
        <end position="427"/>
    </location>
</feature>